<gene>
    <name evidence="5" type="primary">Atg12</name>
    <name evidence="5" type="ORF">Esi_0414_0007</name>
</gene>
<dbReference type="STRING" id="2880.D7G0N6"/>
<comment type="subunit">
    <text evidence="4">Forms a conjugate with ATG5.</text>
</comment>
<dbReference type="Gene3D" id="3.10.20.90">
    <property type="entry name" value="Phosphatidylinositol 3-kinase Catalytic Subunit, Chain A, domain 1"/>
    <property type="match status" value="1"/>
</dbReference>
<evidence type="ECO:0000256" key="2">
    <source>
        <dbReference type="ARBA" id="ARBA00022786"/>
    </source>
</evidence>
<dbReference type="EMBL" id="FN648613">
    <property type="protein sequence ID" value="CBJ33065.1"/>
    <property type="molecule type" value="Genomic_DNA"/>
</dbReference>
<dbReference type="GO" id="GO:0061723">
    <property type="term" value="P:glycophagy"/>
    <property type="evidence" value="ECO:0007669"/>
    <property type="project" value="TreeGrafter"/>
</dbReference>
<dbReference type="CDD" id="cd01612">
    <property type="entry name" value="Ubl_ATG12"/>
    <property type="match status" value="1"/>
</dbReference>
<dbReference type="Proteomes" id="UP000002630">
    <property type="component" value="Linkage Group LG17"/>
</dbReference>
<dbReference type="Pfam" id="PF15490">
    <property type="entry name" value="Ten1_2"/>
    <property type="match status" value="1"/>
</dbReference>
<dbReference type="GO" id="GO:1990879">
    <property type="term" value="C:CST complex"/>
    <property type="evidence" value="ECO:0007669"/>
    <property type="project" value="InterPro"/>
</dbReference>
<evidence type="ECO:0000313" key="5">
    <source>
        <dbReference type="EMBL" id="CBJ33065.1"/>
    </source>
</evidence>
<dbReference type="Pfam" id="PF04110">
    <property type="entry name" value="APG12"/>
    <property type="match status" value="1"/>
</dbReference>
<dbReference type="GO" id="GO:0000045">
    <property type="term" value="P:autophagosome assembly"/>
    <property type="evidence" value="ECO:0007669"/>
    <property type="project" value="InterPro"/>
</dbReference>
<dbReference type="GO" id="GO:0034727">
    <property type="term" value="P:piecemeal microautophagy of the nucleus"/>
    <property type="evidence" value="ECO:0007669"/>
    <property type="project" value="TreeGrafter"/>
</dbReference>
<dbReference type="PANTHER" id="PTHR13385:SF0">
    <property type="entry name" value="UBIQUITIN-LIKE PROTEIN ATG12"/>
    <property type="match status" value="1"/>
</dbReference>
<dbReference type="InParanoid" id="D7G0N6"/>
<name>D7G0N6_ECTSI</name>
<organism evidence="5 6">
    <name type="scientific">Ectocarpus siliculosus</name>
    <name type="common">Brown alga</name>
    <name type="synonym">Conferva siliculosa</name>
    <dbReference type="NCBI Taxonomy" id="2880"/>
    <lineage>
        <taxon>Eukaryota</taxon>
        <taxon>Sar</taxon>
        <taxon>Stramenopiles</taxon>
        <taxon>Ochrophyta</taxon>
        <taxon>PX clade</taxon>
        <taxon>Phaeophyceae</taxon>
        <taxon>Ectocarpales</taxon>
        <taxon>Ectocarpaceae</taxon>
        <taxon>Ectocarpus</taxon>
    </lineage>
</organism>
<evidence type="ECO:0000256" key="3">
    <source>
        <dbReference type="ARBA" id="ARBA00023006"/>
    </source>
</evidence>
<evidence type="ECO:0000313" key="6">
    <source>
        <dbReference type="Proteomes" id="UP000002630"/>
    </source>
</evidence>
<dbReference type="SUPFAM" id="SSF54236">
    <property type="entry name" value="Ubiquitin-like"/>
    <property type="match status" value="1"/>
</dbReference>
<keyword evidence="1 4" id="KW-1017">Isopeptide bond</keyword>
<proteinExistence type="inferred from homology"/>
<protein>
    <recommendedName>
        <fullName evidence="4">Ubiquitin-like protein ATG12</fullName>
    </recommendedName>
</protein>
<dbReference type="InterPro" id="IPR007242">
    <property type="entry name" value="Atg12"/>
</dbReference>
<keyword evidence="6" id="KW-1185">Reference proteome</keyword>
<keyword evidence="3 4" id="KW-0072">Autophagy</keyword>
<dbReference type="InterPro" id="IPR012340">
    <property type="entry name" value="NA-bd_OB-fold"/>
</dbReference>
<dbReference type="InterPro" id="IPR029146">
    <property type="entry name" value="Ten1_animal_plant"/>
</dbReference>
<comment type="similarity">
    <text evidence="4">Belongs to the ATG12 family.</text>
</comment>
<keyword evidence="2 4" id="KW-0833">Ubl conjugation pathway</keyword>
<sequence>MDLTDLTIQPGKIHLVREILRDGVTGSVRVLGSLKSYDAAADVAVVDYKGDQLTIDACLLTDFQFRIDSLYEFIGEVQGAAGAARVSRRPGLPRWGGALCSIARGLTAGAATTTAAERLSIGIMDVSVPERGETSRIPPPATPEKVKVHFKPIANAPILRKSKFQVNSAWNCSELEASLRSMLQISDTTPLFLYCNSAFEPSPDQSLSDLYKCFNVNKELLMNYSITEAWV</sequence>
<dbReference type="GO" id="GO:0000422">
    <property type="term" value="P:autophagy of mitochondrion"/>
    <property type="evidence" value="ECO:0007669"/>
    <property type="project" value="TreeGrafter"/>
</dbReference>
<dbReference type="EMBL" id="FN649742">
    <property type="protein sequence ID" value="CBJ33065.1"/>
    <property type="molecule type" value="Genomic_DNA"/>
</dbReference>
<reference evidence="5 6" key="1">
    <citation type="journal article" date="2010" name="Nature">
        <title>The Ectocarpus genome and the independent evolution of multicellularity in brown algae.</title>
        <authorList>
            <person name="Cock J.M."/>
            <person name="Sterck L."/>
            <person name="Rouze P."/>
            <person name="Scornet D."/>
            <person name="Allen A.E."/>
            <person name="Amoutzias G."/>
            <person name="Anthouard V."/>
            <person name="Artiguenave F."/>
            <person name="Aury J.M."/>
            <person name="Badger J.H."/>
            <person name="Beszteri B."/>
            <person name="Billiau K."/>
            <person name="Bonnet E."/>
            <person name="Bothwell J.H."/>
            <person name="Bowler C."/>
            <person name="Boyen C."/>
            <person name="Brownlee C."/>
            <person name="Carrano C.J."/>
            <person name="Charrier B."/>
            <person name="Cho G.Y."/>
            <person name="Coelho S.M."/>
            <person name="Collen J."/>
            <person name="Corre E."/>
            <person name="Da Silva C."/>
            <person name="Delage L."/>
            <person name="Delaroque N."/>
            <person name="Dittami S.M."/>
            <person name="Doulbeau S."/>
            <person name="Elias M."/>
            <person name="Farnham G."/>
            <person name="Gachon C.M."/>
            <person name="Gschloessl B."/>
            <person name="Heesch S."/>
            <person name="Jabbari K."/>
            <person name="Jubin C."/>
            <person name="Kawai H."/>
            <person name="Kimura K."/>
            <person name="Kloareg B."/>
            <person name="Kupper F.C."/>
            <person name="Lang D."/>
            <person name="Le Bail A."/>
            <person name="Leblanc C."/>
            <person name="Lerouge P."/>
            <person name="Lohr M."/>
            <person name="Lopez P.J."/>
            <person name="Martens C."/>
            <person name="Maumus F."/>
            <person name="Michel G."/>
            <person name="Miranda-Saavedra D."/>
            <person name="Morales J."/>
            <person name="Moreau H."/>
            <person name="Motomura T."/>
            <person name="Nagasato C."/>
            <person name="Napoli C.A."/>
            <person name="Nelson D.R."/>
            <person name="Nyvall-Collen P."/>
            <person name="Peters A.F."/>
            <person name="Pommier C."/>
            <person name="Potin P."/>
            <person name="Poulain J."/>
            <person name="Quesneville H."/>
            <person name="Read B."/>
            <person name="Rensing S.A."/>
            <person name="Ritter A."/>
            <person name="Rousvoal S."/>
            <person name="Samanta M."/>
            <person name="Samson G."/>
            <person name="Schroeder D.C."/>
            <person name="Segurens B."/>
            <person name="Strittmatter M."/>
            <person name="Tonon T."/>
            <person name="Tregear J.W."/>
            <person name="Valentin K."/>
            <person name="von Dassow P."/>
            <person name="Yamagishi T."/>
            <person name="Van de Peer Y."/>
            <person name="Wincker P."/>
        </authorList>
    </citation>
    <scope>NUCLEOTIDE SEQUENCE [LARGE SCALE GENOMIC DNA]</scope>
    <source>
        <strain evidence="6">Ec32 / CCAP1310/4</strain>
    </source>
</reference>
<dbReference type="InterPro" id="IPR029071">
    <property type="entry name" value="Ubiquitin-like_domsf"/>
</dbReference>
<dbReference type="OrthoDB" id="10003551at2759"/>
<dbReference type="GO" id="GO:0034045">
    <property type="term" value="C:phagophore assembly site membrane"/>
    <property type="evidence" value="ECO:0007669"/>
    <property type="project" value="TreeGrafter"/>
</dbReference>
<dbReference type="GO" id="GO:0097352">
    <property type="term" value="P:autophagosome maturation"/>
    <property type="evidence" value="ECO:0007669"/>
    <property type="project" value="TreeGrafter"/>
</dbReference>
<dbReference type="GO" id="GO:0034274">
    <property type="term" value="C:Atg12-Atg5-Atg16 complex"/>
    <property type="evidence" value="ECO:0007669"/>
    <property type="project" value="TreeGrafter"/>
</dbReference>
<dbReference type="GO" id="GO:0000421">
    <property type="term" value="C:autophagosome membrane"/>
    <property type="evidence" value="ECO:0007669"/>
    <property type="project" value="TreeGrafter"/>
</dbReference>
<accession>D7G0N6</accession>
<evidence type="ECO:0000256" key="1">
    <source>
        <dbReference type="ARBA" id="ARBA00022499"/>
    </source>
</evidence>
<dbReference type="eggNOG" id="KOG3439">
    <property type="taxonomic scope" value="Eukaryota"/>
</dbReference>
<dbReference type="AlphaFoldDB" id="D7G0N6"/>
<dbReference type="PANTHER" id="PTHR13385">
    <property type="entry name" value="AUTOPHAGY PROTEIN 12"/>
    <property type="match status" value="1"/>
</dbReference>
<dbReference type="Gene3D" id="2.40.50.140">
    <property type="entry name" value="Nucleic acid-binding proteins"/>
    <property type="match status" value="1"/>
</dbReference>
<evidence type="ECO:0000256" key="4">
    <source>
        <dbReference type="RuleBase" id="RU361201"/>
    </source>
</evidence>
<dbReference type="GO" id="GO:0003697">
    <property type="term" value="F:single-stranded DNA binding"/>
    <property type="evidence" value="ECO:0007669"/>
    <property type="project" value="InterPro"/>
</dbReference>
<dbReference type="GO" id="GO:0019776">
    <property type="term" value="F:Atg8-family ligase activity"/>
    <property type="evidence" value="ECO:0007669"/>
    <property type="project" value="TreeGrafter"/>
</dbReference>